<evidence type="ECO:0000313" key="2">
    <source>
        <dbReference type="Proteomes" id="UP000779900"/>
    </source>
</evidence>
<comment type="caution">
    <text evidence="1">The sequence shown here is derived from an EMBL/GenBank/DDBJ whole genome shotgun (WGS) entry which is preliminary data.</text>
</comment>
<name>A0A937XHI0_UNCW3</name>
<protein>
    <submittedName>
        <fullName evidence="1">Uncharacterized protein</fullName>
    </submittedName>
</protein>
<dbReference type="AlphaFoldDB" id="A0A937XHI0"/>
<dbReference type="Proteomes" id="UP000779900">
    <property type="component" value="Unassembled WGS sequence"/>
</dbReference>
<reference evidence="1" key="1">
    <citation type="submission" date="2019-03" db="EMBL/GenBank/DDBJ databases">
        <title>Lake Tanganyika Metagenome-Assembled Genomes (MAGs).</title>
        <authorList>
            <person name="Tran P."/>
        </authorList>
    </citation>
    <scope>NUCLEOTIDE SEQUENCE</scope>
    <source>
        <strain evidence="1">K_DeepCast_150m_m2_040</strain>
    </source>
</reference>
<gene>
    <name evidence="1" type="ORF">FJY68_07775</name>
</gene>
<sequence>MNSRYEDVEQHLDDYVGLLNALSWEYAPWNEPKAQKQHQCEFGCLIERGSKYFRKLWSPDRREDVKLCHDCMVKMLFALFGTDQEATKRALAIDKQRWDATVRALRGLRQPLEEPES</sequence>
<proteinExistence type="predicted"/>
<organism evidence="1 2">
    <name type="scientific">candidate division WOR-3 bacterium</name>
    <dbReference type="NCBI Taxonomy" id="2052148"/>
    <lineage>
        <taxon>Bacteria</taxon>
        <taxon>Bacteria division WOR-3</taxon>
    </lineage>
</organism>
<dbReference type="EMBL" id="VGIR01000041">
    <property type="protein sequence ID" value="MBM3331731.1"/>
    <property type="molecule type" value="Genomic_DNA"/>
</dbReference>
<evidence type="ECO:0000313" key="1">
    <source>
        <dbReference type="EMBL" id="MBM3331731.1"/>
    </source>
</evidence>
<accession>A0A937XHI0</accession>